<evidence type="ECO:0000256" key="8">
    <source>
        <dbReference type="ARBA" id="ARBA00057335"/>
    </source>
</evidence>
<keyword evidence="4" id="KW-0378">Hydrolase</keyword>
<keyword evidence="5" id="KW-0063">Aspartyl esterase</keyword>
<evidence type="ECO:0000256" key="4">
    <source>
        <dbReference type="ARBA" id="ARBA00022801"/>
    </source>
</evidence>
<evidence type="ECO:0000256" key="2">
    <source>
        <dbReference type="ARBA" id="ARBA00008891"/>
    </source>
</evidence>
<comment type="pathway">
    <text evidence="1">Glycan metabolism; pectin degradation; 2-dehydro-3-deoxy-D-gluconate from pectin: step 1/5.</text>
</comment>
<comment type="catalytic activity">
    <reaction evidence="7">
        <text>[(1-&gt;4)-alpha-D-galacturonosyl methyl ester](n) + n H2O = [(1-&gt;4)-alpha-D-galacturonosyl](n) + n methanol + n H(+)</text>
        <dbReference type="Rhea" id="RHEA:22380"/>
        <dbReference type="Rhea" id="RHEA-COMP:14570"/>
        <dbReference type="Rhea" id="RHEA-COMP:14573"/>
        <dbReference type="ChEBI" id="CHEBI:15377"/>
        <dbReference type="ChEBI" id="CHEBI:15378"/>
        <dbReference type="ChEBI" id="CHEBI:17790"/>
        <dbReference type="ChEBI" id="CHEBI:140522"/>
        <dbReference type="ChEBI" id="CHEBI:140523"/>
        <dbReference type="EC" id="3.1.1.11"/>
    </reaction>
</comment>
<proteinExistence type="inferred from homology"/>
<reference evidence="10 11" key="1">
    <citation type="submission" date="2024-11" db="EMBL/GenBank/DDBJ databases">
        <title>A near-complete genome assembly of Cinchona calisaya.</title>
        <authorList>
            <person name="Lian D.C."/>
            <person name="Zhao X.W."/>
            <person name="Wei L."/>
        </authorList>
    </citation>
    <scope>NUCLEOTIDE SEQUENCE [LARGE SCALE GENOMIC DNA]</scope>
    <source>
        <tissue evidence="10">Nenye</tissue>
    </source>
</reference>
<organism evidence="10 11">
    <name type="scientific">Cinchona calisaya</name>
    <dbReference type="NCBI Taxonomy" id="153742"/>
    <lineage>
        <taxon>Eukaryota</taxon>
        <taxon>Viridiplantae</taxon>
        <taxon>Streptophyta</taxon>
        <taxon>Embryophyta</taxon>
        <taxon>Tracheophyta</taxon>
        <taxon>Spermatophyta</taxon>
        <taxon>Magnoliopsida</taxon>
        <taxon>eudicotyledons</taxon>
        <taxon>Gunneridae</taxon>
        <taxon>Pentapetalae</taxon>
        <taxon>asterids</taxon>
        <taxon>lamiids</taxon>
        <taxon>Gentianales</taxon>
        <taxon>Rubiaceae</taxon>
        <taxon>Cinchonoideae</taxon>
        <taxon>Cinchoneae</taxon>
        <taxon>Cinchona</taxon>
    </lineage>
</organism>
<comment type="caution">
    <text evidence="10">The sequence shown here is derived from an EMBL/GenBank/DDBJ whole genome shotgun (WGS) entry which is preliminary data.</text>
</comment>
<evidence type="ECO:0000256" key="5">
    <source>
        <dbReference type="ARBA" id="ARBA00023085"/>
    </source>
</evidence>
<gene>
    <name evidence="10" type="ORF">ACH5RR_022061</name>
</gene>
<name>A0ABD2Z6R1_9GENT</name>
<dbReference type="InterPro" id="IPR012334">
    <property type="entry name" value="Pectin_lyas_fold"/>
</dbReference>
<evidence type="ECO:0000313" key="11">
    <source>
        <dbReference type="Proteomes" id="UP001630127"/>
    </source>
</evidence>
<comment type="similarity">
    <text evidence="2">Belongs to the pectinesterase family.</text>
</comment>
<dbReference type="SUPFAM" id="SSF51126">
    <property type="entry name" value="Pectin lyase-like"/>
    <property type="match status" value="1"/>
</dbReference>
<keyword evidence="11" id="KW-1185">Reference proteome</keyword>
<accession>A0ABD2Z6R1</accession>
<sequence length="325" mass="35339">MAVASSSNTTSAPMDMSTALLIRVDQSGLGDYKKIQDAIDAVPSNNSELVFIWIKPGIYREKIVVPADKPFITMSGTEASNTTITWNDTGEIYDSPTMAILASDFVGRYLTIQNTFGKSGKAVALRVSGDKAAFYGCMIVSYQDTLLDDAGRHYYSNCYIEGGVDFICGNAASLFEMCHLHSTAENEGAITAQQRSSPLENTGFTFLGGKITGNGSTVLGRPWGPYSRVVFALTYMSSVILPQGWDDWGDPSKQSTAYYGEYKCYGPGANRSNRVKWSHSLTNEEAAPFLTKNMIGGRAWLRPAPTHFKQISGPTISTFKAQGKP</sequence>
<keyword evidence="6" id="KW-0325">Glycoprotein</keyword>
<evidence type="ECO:0000259" key="9">
    <source>
        <dbReference type="Pfam" id="PF01095"/>
    </source>
</evidence>
<dbReference type="Proteomes" id="UP001630127">
    <property type="component" value="Unassembled WGS sequence"/>
</dbReference>
<protein>
    <recommendedName>
        <fullName evidence="3">pectinesterase</fullName>
        <ecNumber evidence="3">3.1.1.11</ecNumber>
    </recommendedName>
</protein>
<dbReference type="EMBL" id="JBJUIK010000010">
    <property type="protein sequence ID" value="KAL3515159.1"/>
    <property type="molecule type" value="Genomic_DNA"/>
</dbReference>
<comment type="function">
    <text evidence="8">Acts in the modification of cell walls via demethylesterification of cell wall pectin.</text>
</comment>
<dbReference type="GO" id="GO:0030599">
    <property type="term" value="F:pectinesterase activity"/>
    <property type="evidence" value="ECO:0007669"/>
    <property type="project" value="UniProtKB-EC"/>
</dbReference>
<dbReference type="InterPro" id="IPR011050">
    <property type="entry name" value="Pectin_lyase_fold/virulence"/>
</dbReference>
<evidence type="ECO:0000313" key="10">
    <source>
        <dbReference type="EMBL" id="KAL3515159.1"/>
    </source>
</evidence>
<dbReference type="Pfam" id="PF01095">
    <property type="entry name" value="Pectinesterase"/>
    <property type="match status" value="1"/>
</dbReference>
<evidence type="ECO:0000256" key="7">
    <source>
        <dbReference type="ARBA" id="ARBA00047928"/>
    </source>
</evidence>
<evidence type="ECO:0000256" key="1">
    <source>
        <dbReference type="ARBA" id="ARBA00005184"/>
    </source>
</evidence>
<dbReference type="EC" id="3.1.1.11" evidence="3"/>
<dbReference type="FunFam" id="2.160.20.10:FF:000013">
    <property type="entry name" value="Pectinesterase"/>
    <property type="match status" value="1"/>
</dbReference>
<feature type="domain" description="Pectinesterase catalytic" evidence="9">
    <location>
        <begin position="24"/>
        <end position="297"/>
    </location>
</feature>
<evidence type="ECO:0000256" key="3">
    <source>
        <dbReference type="ARBA" id="ARBA00013229"/>
    </source>
</evidence>
<evidence type="ECO:0000256" key="6">
    <source>
        <dbReference type="ARBA" id="ARBA00023180"/>
    </source>
</evidence>
<dbReference type="PANTHER" id="PTHR31321">
    <property type="entry name" value="ACYL-COA THIOESTER HYDROLASE YBHC-RELATED"/>
    <property type="match status" value="1"/>
</dbReference>
<dbReference type="Gene3D" id="2.160.20.10">
    <property type="entry name" value="Single-stranded right-handed beta-helix, Pectin lyase-like"/>
    <property type="match status" value="1"/>
</dbReference>
<dbReference type="PANTHER" id="PTHR31321:SF72">
    <property type="entry name" value="PECTINESTERASE 11-RELATED"/>
    <property type="match status" value="1"/>
</dbReference>
<dbReference type="InterPro" id="IPR000070">
    <property type="entry name" value="Pectinesterase_cat"/>
</dbReference>
<dbReference type="AlphaFoldDB" id="A0ABD2Z6R1"/>